<feature type="domain" description="EfeO-type cupredoxin-like" evidence="2">
    <location>
        <begin position="12"/>
        <end position="112"/>
    </location>
</feature>
<proteinExistence type="predicted"/>
<accession>A0A1W6MW02</accession>
<dbReference type="AlphaFoldDB" id="A0A1W6MW02"/>
<dbReference type="STRING" id="655015.B1812_12505"/>
<organism evidence="3 4">
    <name type="scientific">Methylocystis bryophila</name>
    <dbReference type="NCBI Taxonomy" id="655015"/>
    <lineage>
        <taxon>Bacteria</taxon>
        <taxon>Pseudomonadati</taxon>
        <taxon>Pseudomonadota</taxon>
        <taxon>Alphaproteobacteria</taxon>
        <taxon>Hyphomicrobiales</taxon>
        <taxon>Methylocystaceae</taxon>
        <taxon>Methylocystis</taxon>
    </lineage>
</organism>
<evidence type="ECO:0000259" key="2">
    <source>
        <dbReference type="Pfam" id="PF13473"/>
    </source>
</evidence>
<keyword evidence="1" id="KW-0732">Signal</keyword>
<feature type="chain" id="PRO_5012167637" description="EfeO-type cupredoxin-like domain-containing protein" evidence="1">
    <location>
        <begin position="23"/>
        <end position="113"/>
    </location>
</feature>
<dbReference type="Pfam" id="PF13473">
    <property type="entry name" value="Cupredoxin_1"/>
    <property type="match status" value="1"/>
</dbReference>
<evidence type="ECO:0000256" key="1">
    <source>
        <dbReference type="SAM" id="SignalP"/>
    </source>
</evidence>
<dbReference type="KEGG" id="mbry:B1812_12505"/>
<name>A0A1W6MW02_9HYPH</name>
<evidence type="ECO:0000313" key="3">
    <source>
        <dbReference type="EMBL" id="ARN81764.1"/>
    </source>
</evidence>
<dbReference type="RefSeq" id="WP_085771880.1">
    <property type="nucleotide sequence ID" value="NZ_AP027149.1"/>
</dbReference>
<feature type="signal peptide" evidence="1">
    <location>
        <begin position="1"/>
        <end position="22"/>
    </location>
</feature>
<dbReference type="InterPro" id="IPR028096">
    <property type="entry name" value="EfeO_Cupredoxin"/>
</dbReference>
<dbReference type="Gene3D" id="2.60.40.420">
    <property type="entry name" value="Cupredoxins - blue copper proteins"/>
    <property type="match status" value="1"/>
</dbReference>
<dbReference type="SUPFAM" id="SSF49503">
    <property type="entry name" value="Cupredoxins"/>
    <property type="match status" value="1"/>
</dbReference>
<sequence>MTRLRKFVAAGILLAATCYAGAGSAEETSLGVEIKDHRFEPAELHAPANKAITLTVKNLDATAEEFESKPLRIEKVVAGKAQATVRIPALAPGKYSFFGDYHEKTAQGVLIVE</sequence>
<gene>
    <name evidence="3" type="ORF">B1812_12505</name>
</gene>
<protein>
    <recommendedName>
        <fullName evidence="2">EfeO-type cupredoxin-like domain-containing protein</fullName>
    </recommendedName>
</protein>
<dbReference type="EMBL" id="CP019948">
    <property type="protein sequence ID" value="ARN81764.1"/>
    <property type="molecule type" value="Genomic_DNA"/>
</dbReference>
<reference evidence="3 4" key="1">
    <citation type="submission" date="2017-02" db="EMBL/GenBank/DDBJ databases">
        <authorList>
            <person name="Peterson S.W."/>
        </authorList>
    </citation>
    <scope>NUCLEOTIDE SEQUENCE [LARGE SCALE GENOMIC DNA]</scope>
    <source>
        <strain evidence="3 4">S285</strain>
    </source>
</reference>
<dbReference type="OrthoDB" id="7161040at2"/>
<keyword evidence="4" id="KW-1185">Reference proteome</keyword>
<dbReference type="Proteomes" id="UP000193978">
    <property type="component" value="Chromosome"/>
</dbReference>
<dbReference type="InterPro" id="IPR008972">
    <property type="entry name" value="Cupredoxin"/>
</dbReference>
<evidence type="ECO:0000313" key="4">
    <source>
        <dbReference type="Proteomes" id="UP000193978"/>
    </source>
</evidence>